<accession>A0A368QMY3</accession>
<dbReference type="SUPFAM" id="SSF52058">
    <property type="entry name" value="L domain-like"/>
    <property type="match status" value="1"/>
</dbReference>
<dbReference type="Gene3D" id="3.80.10.10">
    <property type="entry name" value="Ribonuclease Inhibitor"/>
    <property type="match status" value="1"/>
</dbReference>
<evidence type="ECO:0000256" key="4">
    <source>
        <dbReference type="SAM" id="Phobius"/>
    </source>
</evidence>
<organism evidence="5">
    <name type="scientific">Setaria italica</name>
    <name type="common">Foxtail millet</name>
    <name type="synonym">Panicum italicum</name>
    <dbReference type="NCBI Taxonomy" id="4555"/>
    <lineage>
        <taxon>Eukaryota</taxon>
        <taxon>Viridiplantae</taxon>
        <taxon>Streptophyta</taxon>
        <taxon>Embryophyta</taxon>
        <taxon>Tracheophyta</taxon>
        <taxon>Spermatophyta</taxon>
        <taxon>Magnoliopsida</taxon>
        <taxon>Liliopsida</taxon>
        <taxon>Poales</taxon>
        <taxon>Poaceae</taxon>
        <taxon>PACMAD clade</taxon>
        <taxon>Panicoideae</taxon>
        <taxon>Panicodae</taxon>
        <taxon>Paniceae</taxon>
        <taxon>Cenchrinae</taxon>
        <taxon>Setaria</taxon>
    </lineage>
</organism>
<dbReference type="EMBL" id="CM003530">
    <property type="protein sequence ID" value="RCV19301.1"/>
    <property type="molecule type" value="Genomic_DNA"/>
</dbReference>
<dbReference type="InterPro" id="IPR051502">
    <property type="entry name" value="RLP_Defense_Trigger"/>
</dbReference>
<dbReference type="PANTHER" id="PTHR48062:SF68">
    <property type="entry name" value="LEUCINE-RICH REPEAT-CONTAINING N-TERMINAL PLANT-TYPE DOMAIN-CONTAINING PROTEIN"/>
    <property type="match status" value="1"/>
</dbReference>
<evidence type="ECO:0000313" key="5">
    <source>
        <dbReference type="EMBL" id="RCV19301.1"/>
    </source>
</evidence>
<keyword evidence="2" id="KW-0433">Leucine-rich repeat</keyword>
<dbReference type="STRING" id="4555.A0A368QMY3"/>
<dbReference type="PANTHER" id="PTHR48062">
    <property type="entry name" value="RECEPTOR-LIKE PROTEIN 14"/>
    <property type="match status" value="1"/>
</dbReference>
<evidence type="ECO:0000256" key="1">
    <source>
        <dbReference type="ARBA" id="ARBA00009592"/>
    </source>
</evidence>
<reference evidence="5" key="2">
    <citation type="submission" date="2015-07" db="EMBL/GenBank/DDBJ databases">
        <authorList>
            <person name="Noorani M."/>
        </authorList>
    </citation>
    <scope>NUCLEOTIDE SEQUENCE</scope>
    <source>
        <strain evidence="5">Yugu1</strain>
    </source>
</reference>
<keyword evidence="4" id="KW-0472">Membrane</keyword>
<sequence length="112" mass="12174">MSAIESLDLSDKKLSGSIPWQLTQLSSLEVFSVAYNNLSGAESYVGNVNLHNVSQGDRCSSMPGPVEKEAVEEASDDPVLYIISGSSFVLAFWGTVMFMFFHSVGQHVVLQL</sequence>
<dbReference type="AlphaFoldDB" id="A0A368QMY3"/>
<reference evidence="5" key="1">
    <citation type="journal article" date="2012" name="Nat. Biotechnol.">
        <title>Reference genome sequence of the model plant Setaria.</title>
        <authorList>
            <person name="Bennetzen J.L."/>
            <person name="Schmutz J."/>
            <person name="Wang H."/>
            <person name="Percifield R."/>
            <person name="Hawkins J."/>
            <person name="Pontaroli A.C."/>
            <person name="Estep M."/>
            <person name="Feng L."/>
            <person name="Vaughn J.N."/>
            <person name="Grimwood J."/>
            <person name="Jenkins J."/>
            <person name="Barry K."/>
            <person name="Lindquist E."/>
            <person name="Hellsten U."/>
            <person name="Deshpande S."/>
            <person name="Wang X."/>
            <person name="Wu X."/>
            <person name="Mitros T."/>
            <person name="Triplett J."/>
            <person name="Yang X."/>
            <person name="Ye C.Y."/>
            <person name="Mauro-Herrera M."/>
            <person name="Wang L."/>
            <person name="Li P."/>
            <person name="Sharma M."/>
            <person name="Sharma R."/>
            <person name="Ronald P.C."/>
            <person name="Panaud O."/>
            <person name="Kellogg E.A."/>
            <person name="Brutnell T.P."/>
            <person name="Doust A.N."/>
            <person name="Tuskan G.A."/>
            <person name="Rokhsar D."/>
            <person name="Devos K.M."/>
        </authorList>
    </citation>
    <scope>NUCLEOTIDE SEQUENCE [LARGE SCALE GENOMIC DNA]</scope>
    <source>
        <strain evidence="5">Yugu1</strain>
    </source>
</reference>
<keyword evidence="4" id="KW-1133">Transmembrane helix</keyword>
<protein>
    <submittedName>
        <fullName evidence="5">Uncharacterized protein</fullName>
    </submittedName>
</protein>
<feature type="transmembrane region" description="Helical" evidence="4">
    <location>
        <begin position="79"/>
        <end position="101"/>
    </location>
</feature>
<proteinExistence type="inferred from homology"/>
<dbReference type="InterPro" id="IPR032675">
    <property type="entry name" value="LRR_dom_sf"/>
</dbReference>
<comment type="similarity">
    <text evidence="1">Belongs to the RLP family.</text>
</comment>
<evidence type="ECO:0000256" key="2">
    <source>
        <dbReference type="ARBA" id="ARBA00022614"/>
    </source>
</evidence>
<gene>
    <name evidence="5" type="ORF">SETIT_3G373700v2</name>
</gene>
<dbReference type="OrthoDB" id="678143at2759"/>
<keyword evidence="4" id="KW-0812">Transmembrane</keyword>
<evidence type="ECO:0000256" key="3">
    <source>
        <dbReference type="ARBA" id="ARBA00022737"/>
    </source>
</evidence>
<name>A0A368QMY3_SETIT</name>
<keyword evidence="3" id="KW-0677">Repeat</keyword>